<evidence type="ECO:0000313" key="2">
    <source>
        <dbReference type="EMBL" id="CAB1456074.1"/>
    </source>
</evidence>
<keyword evidence="3" id="KW-1185">Reference proteome</keyword>
<comment type="caution">
    <text evidence="2">The sequence shown here is derived from an EMBL/GenBank/DDBJ whole genome shotgun (WGS) entry which is preliminary data.</text>
</comment>
<gene>
    <name evidence="2" type="ORF">PLEPLA_LOCUS43855</name>
</gene>
<protein>
    <submittedName>
        <fullName evidence="2">Uncharacterized protein</fullName>
    </submittedName>
</protein>
<evidence type="ECO:0000313" key="3">
    <source>
        <dbReference type="Proteomes" id="UP001153269"/>
    </source>
</evidence>
<dbReference type="Proteomes" id="UP001153269">
    <property type="component" value="Unassembled WGS sequence"/>
</dbReference>
<evidence type="ECO:0000256" key="1">
    <source>
        <dbReference type="SAM" id="MobiDB-lite"/>
    </source>
</evidence>
<feature type="region of interest" description="Disordered" evidence="1">
    <location>
        <begin position="81"/>
        <end position="114"/>
    </location>
</feature>
<feature type="compositionally biased region" description="Basic and acidic residues" evidence="1">
    <location>
        <begin position="91"/>
        <end position="102"/>
    </location>
</feature>
<dbReference type="EMBL" id="CADEAL010004284">
    <property type="protein sequence ID" value="CAB1456074.1"/>
    <property type="molecule type" value="Genomic_DNA"/>
</dbReference>
<dbReference type="AlphaFoldDB" id="A0A9N7ZBV8"/>
<reference evidence="2" key="1">
    <citation type="submission" date="2020-03" db="EMBL/GenBank/DDBJ databases">
        <authorList>
            <person name="Weist P."/>
        </authorList>
    </citation>
    <scope>NUCLEOTIDE SEQUENCE</scope>
</reference>
<proteinExistence type="predicted"/>
<accession>A0A9N7ZBV8</accession>
<sequence>MGEERHCTALRSPHQRTLASARRDAKHLLGVMGCRFNTSVISHAGGPSVLHLEPHKHGSLLKPSTWSLRVNTATAQAANYDFIQSTRRQKPRGEGQTARKMDTPPCPDRFLTYS</sequence>
<organism evidence="2 3">
    <name type="scientific">Pleuronectes platessa</name>
    <name type="common">European plaice</name>
    <dbReference type="NCBI Taxonomy" id="8262"/>
    <lineage>
        <taxon>Eukaryota</taxon>
        <taxon>Metazoa</taxon>
        <taxon>Chordata</taxon>
        <taxon>Craniata</taxon>
        <taxon>Vertebrata</taxon>
        <taxon>Euteleostomi</taxon>
        <taxon>Actinopterygii</taxon>
        <taxon>Neopterygii</taxon>
        <taxon>Teleostei</taxon>
        <taxon>Neoteleostei</taxon>
        <taxon>Acanthomorphata</taxon>
        <taxon>Carangaria</taxon>
        <taxon>Pleuronectiformes</taxon>
        <taxon>Pleuronectoidei</taxon>
        <taxon>Pleuronectidae</taxon>
        <taxon>Pleuronectes</taxon>
    </lineage>
</organism>
<name>A0A9N7ZBV8_PLEPL</name>